<protein>
    <submittedName>
        <fullName evidence="3">Pimeloyl-ACP methyl ester carboxylesterase</fullName>
    </submittedName>
</protein>
<dbReference type="PROSITE" id="PS00708">
    <property type="entry name" value="PRO_ENDOPEP_SER"/>
    <property type="match status" value="1"/>
</dbReference>
<comment type="caution">
    <text evidence="3">The sequence shown here is derived from an EMBL/GenBank/DDBJ whole genome shotgun (WGS) entry which is preliminary data.</text>
</comment>
<dbReference type="SUPFAM" id="SSF53474">
    <property type="entry name" value="alpha/beta-Hydrolases"/>
    <property type="match status" value="1"/>
</dbReference>
<keyword evidence="1" id="KW-0378">Hydrolase</keyword>
<keyword evidence="4" id="KW-1185">Reference proteome</keyword>
<proteinExistence type="predicted"/>
<accession>A0A840AQ96</accession>
<dbReference type="InterPro" id="IPR005152">
    <property type="entry name" value="Lipase_secreted"/>
</dbReference>
<dbReference type="PANTHER" id="PTHR34853:SF1">
    <property type="entry name" value="LIPASE 5"/>
    <property type="match status" value="1"/>
</dbReference>
<dbReference type="GO" id="GO:0004806">
    <property type="term" value="F:triacylglycerol lipase activity"/>
    <property type="evidence" value="ECO:0007669"/>
    <property type="project" value="InterPro"/>
</dbReference>
<evidence type="ECO:0000256" key="1">
    <source>
        <dbReference type="ARBA" id="ARBA00022801"/>
    </source>
</evidence>
<dbReference type="InterPro" id="IPR022742">
    <property type="entry name" value="Hydrolase_4"/>
</dbReference>
<dbReference type="Proteomes" id="UP000553963">
    <property type="component" value="Unassembled WGS sequence"/>
</dbReference>
<dbReference type="AlphaFoldDB" id="A0A840AQ96"/>
<dbReference type="PANTHER" id="PTHR34853">
    <property type="match status" value="1"/>
</dbReference>
<evidence type="ECO:0000313" key="3">
    <source>
        <dbReference type="EMBL" id="MBB3932449.1"/>
    </source>
</evidence>
<dbReference type="EMBL" id="JACIDS010000004">
    <property type="protein sequence ID" value="MBB3932449.1"/>
    <property type="molecule type" value="Genomic_DNA"/>
</dbReference>
<evidence type="ECO:0000313" key="4">
    <source>
        <dbReference type="Proteomes" id="UP000553963"/>
    </source>
</evidence>
<name>A0A840AQ96_9HYPH</name>
<reference evidence="3 4" key="1">
    <citation type="submission" date="2020-08" db="EMBL/GenBank/DDBJ databases">
        <title>Genomic Encyclopedia of Type Strains, Phase IV (KMG-IV): sequencing the most valuable type-strain genomes for metagenomic binning, comparative biology and taxonomic classification.</title>
        <authorList>
            <person name="Goeker M."/>
        </authorList>
    </citation>
    <scope>NUCLEOTIDE SEQUENCE [LARGE SCALE GENOMIC DNA]</scope>
    <source>
        <strain evidence="3 4">DSM 25966</strain>
    </source>
</reference>
<dbReference type="RefSeq" id="WP_183400076.1">
    <property type="nucleotide sequence ID" value="NZ_JACIDS010000004.1"/>
</dbReference>
<dbReference type="GO" id="GO:0016042">
    <property type="term" value="P:lipid catabolic process"/>
    <property type="evidence" value="ECO:0007669"/>
    <property type="project" value="InterPro"/>
</dbReference>
<sequence>MTVLAPQTRSAATSSRQAWRLLVSLLGLVGALVLTWANAGLAAAADAAPIAVPSGVRSELIGRWDIDTLNRILTVDSPKYFGISVPYTPARNAVRLYRITYASVVPEQNNRPIVATGLLAVPDTGASSLPILSYQHGSAFLKTQVPSFPDQSGETQLIVAQFAGQGYVVIGADYFGMGASTEPEAFGVMASQQQASLDMLRASEAVLAQMQIATGKLFLGGWSLGGFVTMAFLERLEKDGVKVSGAATASGPADVFSLLSGFLDFPRKNDAASTNLLYILSAFSFETYYGLPGLARSFFTDEYYDIAKRAYERQPYDFNDIPTDLTKLIRPDYFDPDFFASSAYGRIAFATQAYRWIIKTPVHNYYGEADEVVSVGLARLAMNYQQGIGGGNDKVEAISTGPTDHRGTFATAVALWKNWFDRL</sequence>
<dbReference type="InterPro" id="IPR029058">
    <property type="entry name" value="AB_hydrolase_fold"/>
</dbReference>
<evidence type="ECO:0000259" key="2">
    <source>
        <dbReference type="Pfam" id="PF12146"/>
    </source>
</evidence>
<dbReference type="GO" id="GO:0006508">
    <property type="term" value="P:proteolysis"/>
    <property type="evidence" value="ECO:0007669"/>
    <property type="project" value="InterPro"/>
</dbReference>
<dbReference type="InterPro" id="IPR002471">
    <property type="entry name" value="Pept_S9_AS"/>
</dbReference>
<dbReference type="GO" id="GO:0004252">
    <property type="term" value="F:serine-type endopeptidase activity"/>
    <property type="evidence" value="ECO:0007669"/>
    <property type="project" value="InterPro"/>
</dbReference>
<gene>
    <name evidence="3" type="ORF">GGR25_003507</name>
</gene>
<organism evidence="3 4">
    <name type="scientific">Kaistia hirudinis</name>
    <dbReference type="NCBI Taxonomy" id="1293440"/>
    <lineage>
        <taxon>Bacteria</taxon>
        <taxon>Pseudomonadati</taxon>
        <taxon>Pseudomonadota</taxon>
        <taxon>Alphaproteobacteria</taxon>
        <taxon>Hyphomicrobiales</taxon>
        <taxon>Kaistiaceae</taxon>
        <taxon>Kaistia</taxon>
    </lineage>
</organism>
<dbReference type="Gene3D" id="3.40.50.1820">
    <property type="entry name" value="alpha/beta hydrolase"/>
    <property type="match status" value="1"/>
</dbReference>
<feature type="domain" description="Serine aminopeptidase S33" evidence="2">
    <location>
        <begin position="150"/>
        <end position="250"/>
    </location>
</feature>
<dbReference type="Pfam" id="PF12146">
    <property type="entry name" value="Hydrolase_4"/>
    <property type="match status" value="1"/>
</dbReference>